<dbReference type="Proteomes" id="UP000249464">
    <property type="component" value="Unassembled WGS sequence"/>
</dbReference>
<feature type="region of interest" description="Disordered" evidence="1">
    <location>
        <begin position="1"/>
        <end position="35"/>
    </location>
</feature>
<protein>
    <submittedName>
        <fullName evidence="2">BQ5605_C001g00668 protein</fullName>
    </submittedName>
</protein>
<reference evidence="2 3" key="1">
    <citation type="submission" date="2016-11" db="EMBL/GenBank/DDBJ databases">
        <authorList>
            <person name="Jaros S."/>
            <person name="Januszkiewicz K."/>
            <person name="Wedrychowicz H."/>
        </authorList>
    </citation>
    <scope>NUCLEOTIDE SEQUENCE [LARGE SCALE GENOMIC DNA]</scope>
</reference>
<sequence>MQITNQRTAGRRRLPEAPVSSIKSHSHNHEPRIGTTSYFASSQSTRSGFVRQAAHQRNAFTLRKLPPNQHRRLWVWIWWADFCHPPSKWDHAVKKTRENLERWATHVLFFPACHGIQLSVNGTLWRAPDGEMTTLSSVVSASNRHHAFLYPLIVPKGYQKIFAFPEQRCTSQVQQPASPKHTHVNNRSKSCVMCLTNAPESLANLPARSASLDRFFSGPSPRSFRGRMPGCLSLGGWTGRVTCSFFHLIWKLSRRGRFSSEPLVPITETAFEDVRASLELGVRVASYLCDNTQGVFRGYGWFCCGIDESYTIGLASVLSCISSDSSSDP</sequence>
<proteinExistence type="predicted"/>
<name>A0A2X0M839_9BASI</name>
<evidence type="ECO:0000313" key="3">
    <source>
        <dbReference type="Proteomes" id="UP000249464"/>
    </source>
</evidence>
<dbReference type="EMBL" id="FQNC01000043">
    <property type="protein sequence ID" value="SGY48596.1"/>
    <property type="molecule type" value="Genomic_DNA"/>
</dbReference>
<gene>
    <name evidence="2" type="primary">BQ5605_C001g00668</name>
    <name evidence="2" type="ORF">BQ5605_C001G00668</name>
</gene>
<keyword evidence="3" id="KW-1185">Reference proteome</keyword>
<evidence type="ECO:0000256" key="1">
    <source>
        <dbReference type="SAM" id="MobiDB-lite"/>
    </source>
</evidence>
<accession>A0A2X0M839</accession>
<organism evidence="2 3">
    <name type="scientific">Microbotryum silenes-dioicae</name>
    <dbReference type="NCBI Taxonomy" id="796604"/>
    <lineage>
        <taxon>Eukaryota</taxon>
        <taxon>Fungi</taxon>
        <taxon>Dikarya</taxon>
        <taxon>Basidiomycota</taxon>
        <taxon>Pucciniomycotina</taxon>
        <taxon>Microbotryomycetes</taxon>
        <taxon>Microbotryales</taxon>
        <taxon>Microbotryaceae</taxon>
        <taxon>Microbotryum</taxon>
    </lineage>
</organism>
<evidence type="ECO:0000313" key="2">
    <source>
        <dbReference type="EMBL" id="SGY48596.1"/>
    </source>
</evidence>
<dbReference type="AlphaFoldDB" id="A0A2X0M839"/>